<feature type="domain" description="Acyltransferase MbtK/IucB-like conserved" evidence="7">
    <location>
        <begin position="34"/>
        <end position="81"/>
    </location>
</feature>
<evidence type="ECO:0000256" key="1">
    <source>
        <dbReference type="ARBA" id="ARBA00003818"/>
    </source>
</evidence>
<dbReference type="Gene3D" id="1.10.510.40">
    <property type="match status" value="1"/>
</dbReference>
<dbReference type="Gene3D" id="6.10.250.3370">
    <property type="match status" value="1"/>
</dbReference>
<accession>A0A1G6X8M2</accession>
<proteinExistence type="inferred from homology"/>
<dbReference type="UniPathway" id="UPA00011"/>
<evidence type="ECO:0000256" key="4">
    <source>
        <dbReference type="ARBA" id="ARBA00020586"/>
    </source>
</evidence>
<dbReference type="AlphaFoldDB" id="A0A1G6X8M2"/>
<dbReference type="GO" id="GO:0019290">
    <property type="term" value="P:siderophore biosynthetic process"/>
    <property type="evidence" value="ECO:0007669"/>
    <property type="project" value="InterPro"/>
</dbReference>
<dbReference type="Pfam" id="PF06276">
    <property type="entry name" value="FhuF"/>
    <property type="match status" value="1"/>
</dbReference>
<dbReference type="RefSeq" id="WP_090592264.1">
    <property type="nucleotide sequence ID" value="NZ_LT629688.1"/>
</dbReference>
<organism evidence="8 9">
    <name type="scientific">Auraticoccus monumenti</name>
    <dbReference type="NCBI Taxonomy" id="675864"/>
    <lineage>
        <taxon>Bacteria</taxon>
        <taxon>Bacillati</taxon>
        <taxon>Actinomycetota</taxon>
        <taxon>Actinomycetes</taxon>
        <taxon>Propionibacteriales</taxon>
        <taxon>Propionibacteriaceae</taxon>
        <taxon>Auraticoccus</taxon>
    </lineage>
</organism>
<dbReference type="InterPro" id="IPR022770">
    <property type="entry name" value="IucA/IucC-like_C"/>
</dbReference>
<dbReference type="InterPro" id="IPR037455">
    <property type="entry name" value="LucA/IucC-like"/>
</dbReference>
<feature type="region of interest" description="Disordered" evidence="6">
    <location>
        <begin position="201"/>
        <end position="220"/>
    </location>
</feature>
<evidence type="ECO:0000256" key="3">
    <source>
        <dbReference type="ARBA" id="ARBA00007832"/>
    </source>
</evidence>
<protein>
    <recommendedName>
        <fullName evidence="4">Lysine N-acyltransferase MbtK</fullName>
    </recommendedName>
    <alternativeName>
        <fullName evidence="5">Mycobactin synthase protein K</fullName>
    </alternativeName>
</protein>
<dbReference type="PANTHER" id="PTHR34384:SF6">
    <property type="entry name" value="STAPHYLOFERRIN B SYNTHASE"/>
    <property type="match status" value="1"/>
</dbReference>
<dbReference type="Pfam" id="PF13523">
    <property type="entry name" value="Acetyltransf_8"/>
    <property type="match status" value="1"/>
</dbReference>
<feature type="region of interest" description="Disordered" evidence="6">
    <location>
        <begin position="1"/>
        <end position="29"/>
    </location>
</feature>
<dbReference type="OrthoDB" id="495728at2"/>
<dbReference type="GO" id="GO:0016881">
    <property type="term" value="F:acid-amino acid ligase activity"/>
    <property type="evidence" value="ECO:0007669"/>
    <property type="project" value="UniProtKB-ARBA"/>
</dbReference>
<evidence type="ECO:0000313" key="9">
    <source>
        <dbReference type="Proteomes" id="UP000198546"/>
    </source>
</evidence>
<comment type="pathway">
    <text evidence="2">Siderophore biosynthesis; mycobactin biosynthesis.</text>
</comment>
<dbReference type="GO" id="GO:0016746">
    <property type="term" value="F:acyltransferase activity"/>
    <property type="evidence" value="ECO:0007669"/>
    <property type="project" value="InterPro"/>
</dbReference>
<dbReference type="Gene3D" id="3.30.310.280">
    <property type="match status" value="1"/>
</dbReference>
<dbReference type="EMBL" id="LT629688">
    <property type="protein sequence ID" value="SDD74498.1"/>
    <property type="molecule type" value="Genomic_DNA"/>
</dbReference>
<keyword evidence="9" id="KW-1185">Reference proteome</keyword>
<dbReference type="SUPFAM" id="SSF55729">
    <property type="entry name" value="Acyl-CoA N-acyltransferases (Nat)"/>
    <property type="match status" value="1"/>
</dbReference>
<sequence length="790" mass="86868">MSLDLTAPSQDARPAEPVPGTSPSASPVGEVTLEPLQLPRDLDLLHVWVTHPRSRYWGMQGADRAAVERAYAAIVADPTHDAWLGRVEGEPAFLAETYQPAHSELAAHYPVRPGDLGMHVLVAPPEQARTGFTSAVFAAVVQHCFADPATVRVVVEPDVGNRPVAAKNAAAGFVVDRLVRLSDKTAALSFCTREDFRTSALGPEPAAPAAESADHLSPERGAEAHRHLVAKALSEFSHERLLTPRRSGEGWLVETSAGSVRYTFRATRQPMEHWVVDPASIRRTRDGAPCELDVLELVLELHEVLGIPDHLLGTYLEELSSTLAGLAYKRASHRLSAADLLHAPFQRIEAAMTEGHPAYLANNGRIGFGRAAHDTWSPEAGRPQHLTWLAVRRSHSRFSGGRGVEEERLLVEELGAEQLAVFRERLTSLGLDPGEYRMLPVHPWQWDARIAVTFAADVARRDLVHLGPSQDRYLAQQSIRTFFNADRPDRHYVKTALAIQNMGFLRGLSARYMEATPAINDFVADLVAADPTLQECRFSVLRELAAVGWTGGVHARLPAGSPYQKMIASLWRESPVPGLAADERLATMASLLHRDAAGRSHLVELVRASGLGAEEWVRRYLHAYLRPVVHCLVAHDLAFMPHGENLIMVLVDHVPVRMIMKDIGEEVAVLREREVPAGTERVVTPVPEDVRALSVQTDVFDGVLRYAAALLDGAGELRVDRFWALVAECLDRHEADHPELAGRLDLRAPRFAHSCLNRLQLRNTLQMVDLSDQTASLIMTGTLANPVARA</sequence>
<dbReference type="PANTHER" id="PTHR34384">
    <property type="entry name" value="L-2,3-DIAMINOPROPANOATE--CITRATE LIGASE"/>
    <property type="match status" value="1"/>
</dbReference>
<dbReference type="InterPro" id="IPR007310">
    <property type="entry name" value="Aerobactin_biosyn_IucA/IucC_N"/>
</dbReference>
<evidence type="ECO:0000313" key="8">
    <source>
        <dbReference type="EMBL" id="SDD74498.1"/>
    </source>
</evidence>
<dbReference type="Pfam" id="PF04183">
    <property type="entry name" value="IucA_IucC"/>
    <property type="match status" value="1"/>
</dbReference>
<dbReference type="InterPro" id="IPR019432">
    <property type="entry name" value="Acyltransferase_MbtK/IucB-like"/>
</dbReference>
<dbReference type="SMART" id="SM01006">
    <property type="entry name" value="AlcB"/>
    <property type="match status" value="1"/>
</dbReference>
<dbReference type="InterPro" id="IPR016181">
    <property type="entry name" value="Acyl_CoA_acyltransferase"/>
</dbReference>
<evidence type="ECO:0000256" key="6">
    <source>
        <dbReference type="SAM" id="MobiDB-lite"/>
    </source>
</evidence>
<evidence type="ECO:0000259" key="7">
    <source>
        <dbReference type="SMART" id="SM01006"/>
    </source>
</evidence>
<name>A0A1G6X8M2_9ACTN</name>
<evidence type="ECO:0000256" key="5">
    <source>
        <dbReference type="ARBA" id="ARBA00031122"/>
    </source>
</evidence>
<evidence type="ECO:0000256" key="2">
    <source>
        <dbReference type="ARBA" id="ARBA00005102"/>
    </source>
</evidence>
<reference evidence="8 9" key="1">
    <citation type="submission" date="2016-10" db="EMBL/GenBank/DDBJ databases">
        <authorList>
            <person name="de Groot N.N."/>
        </authorList>
    </citation>
    <scope>NUCLEOTIDE SEQUENCE [LARGE SCALE GENOMIC DNA]</scope>
    <source>
        <strain evidence="8 9">MON 2.2</strain>
    </source>
</reference>
<comment type="similarity">
    <text evidence="3">Belongs to the IucA/IucC family.</text>
</comment>
<gene>
    <name evidence="8" type="ORF">SAMN04489747_1641</name>
</gene>
<comment type="function">
    <text evidence="1">Acyltransferase required for the direct transfer of medium- to long-chain fatty acyl moieties from a carrier protein (MbtL) on to the epsilon-amino group of lysine residue in the mycobactin core.</text>
</comment>
<dbReference type="Gene3D" id="3.40.630.30">
    <property type="match status" value="1"/>
</dbReference>
<dbReference type="STRING" id="675864.SAMN04489747_1641"/>
<dbReference type="Proteomes" id="UP000198546">
    <property type="component" value="Chromosome i"/>
</dbReference>